<sequence>MIESMTGYGASERNGLKVEMRSFNHRFLDLNIKAPPFFLKHEIGIRNQIKNQFHRGHIDIFVTVAPENTFKVSINKDFVKGLIHAVSEVKDEFHLRGEIDFAAILSFKEAIVTEMNEIPEDAIDETFHEAMARLKAMRQKEGQILLVEITKHLDIIDAALSQIREGSAGAMERNLGRIKNKIEELMDSAQVDDARVLQEAALLAEKYDISEEIQRIGSHLKQFRQNLADNDKIGRKLDFILQELNREANTISSKTDMYSVNAVAVDLKAEIEKLREQAQNIQ</sequence>
<gene>
    <name evidence="8" type="ORF">ASN18_1662</name>
</gene>
<comment type="caution">
    <text evidence="8">The sequence shown here is derived from an EMBL/GenBank/DDBJ whole genome shotgun (WGS) entry which is preliminary data.</text>
</comment>
<keyword evidence="3" id="KW-0255">Endonuclease</keyword>
<dbReference type="InterPro" id="IPR005229">
    <property type="entry name" value="YicC/YloC-like"/>
</dbReference>
<dbReference type="RefSeq" id="WP_085052281.1">
    <property type="nucleotide sequence ID" value="NZ_LNQR01000059.1"/>
</dbReference>
<reference evidence="8 9" key="1">
    <citation type="submission" date="2015-11" db="EMBL/GenBank/DDBJ databases">
        <authorList>
            <person name="Lin W."/>
        </authorList>
    </citation>
    <scope>NUCLEOTIDE SEQUENCE [LARGE SCALE GENOMIC DNA]</scope>
    <source>
        <strain evidence="8 9">HCH-1</strain>
    </source>
</reference>
<dbReference type="InterPro" id="IPR013527">
    <property type="entry name" value="YicC-like_N"/>
</dbReference>
<dbReference type="Pfam" id="PF03755">
    <property type="entry name" value="YicC-like_N"/>
    <property type="match status" value="1"/>
</dbReference>
<dbReference type="PANTHER" id="PTHR30636:SF3">
    <property type="entry name" value="UPF0701 PROTEIN YICC"/>
    <property type="match status" value="1"/>
</dbReference>
<dbReference type="PANTHER" id="PTHR30636">
    <property type="entry name" value="UPF0701 PROTEIN YICC"/>
    <property type="match status" value="1"/>
</dbReference>
<proteinExistence type="inferred from homology"/>
<dbReference type="Proteomes" id="UP000060487">
    <property type="component" value="Unassembled WGS sequence"/>
</dbReference>
<feature type="domain" description="Endoribonuclease YicC-like C-terminal" evidence="7">
    <location>
        <begin position="168"/>
        <end position="281"/>
    </location>
</feature>
<protein>
    <recommendedName>
        <fullName evidence="10">YicC family protein</fullName>
    </recommendedName>
</protein>
<dbReference type="Pfam" id="PF08340">
    <property type="entry name" value="YicC-like_C"/>
    <property type="match status" value="1"/>
</dbReference>
<comment type="cofactor">
    <cofactor evidence="1">
        <name>a divalent metal cation</name>
        <dbReference type="ChEBI" id="CHEBI:60240"/>
    </cofactor>
</comment>
<dbReference type="EMBL" id="LNQR01000059">
    <property type="protein sequence ID" value="KWT85769.1"/>
    <property type="molecule type" value="Genomic_DNA"/>
</dbReference>
<organism evidence="8 9">
    <name type="scientific">Candidatus Magnetominusculus xianensis</name>
    <dbReference type="NCBI Taxonomy" id="1748249"/>
    <lineage>
        <taxon>Bacteria</taxon>
        <taxon>Pseudomonadati</taxon>
        <taxon>Nitrospirota</taxon>
        <taxon>Nitrospiria</taxon>
        <taxon>Nitrospirales</taxon>
        <taxon>Nitrospiraceae</taxon>
        <taxon>Candidatus Magnetominusculus</taxon>
    </lineage>
</organism>
<dbReference type="NCBIfam" id="TIGR00255">
    <property type="entry name" value="YicC/YloC family endoribonuclease"/>
    <property type="match status" value="1"/>
</dbReference>
<name>A0ABR5SGP5_9BACT</name>
<comment type="similarity">
    <text evidence="5">Belongs to the YicC/YloC family.</text>
</comment>
<evidence type="ECO:0000256" key="3">
    <source>
        <dbReference type="ARBA" id="ARBA00022759"/>
    </source>
</evidence>
<feature type="domain" description="Endoribonuclease YicC-like N-terminal" evidence="6">
    <location>
        <begin position="2"/>
        <end position="145"/>
    </location>
</feature>
<evidence type="ECO:0000256" key="4">
    <source>
        <dbReference type="ARBA" id="ARBA00022801"/>
    </source>
</evidence>
<evidence type="ECO:0000313" key="9">
    <source>
        <dbReference type="Proteomes" id="UP000060487"/>
    </source>
</evidence>
<evidence type="ECO:0000256" key="5">
    <source>
        <dbReference type="ARBA" id="ARBA00035648"/>
    </source>
</evidence>
<evidence type="ECO:0000256" key="1">
    <source>
        <dbReference type="ARBA" id="ARBA00001968"/>
    </source>
</evidence>
<evidence type="ECO:0000313" key="8">
    <source>
        <dbReference type="EMBL" id="KWT85769.1"/>
    </source>
</evidence>
<evidence type="ECO:0000256" key="2">
    <source>
        <dbReference type="ARBA" id="ARBA00022722"/>
    </source>
</evidence>
<evidence type="ECO:0000259" key="6">
    <source>
        <dbReference type="Pfam" id="PF03755"/>
    </source>
</evidence>
<keyword evidence="4" id="KW-0378">Hydrolase</keyword>
<dbReference type="InterPro" id="IPR013551">
    <property type="entry name" value="YicC-like_C"/>
</dbReference>
<evidence type="ECO:0008006" key="10">
    <source>
        <dbReference type="Google" id="ProtNLM"/>
    </source>
</evidence>
<keyword evidence="9" id="KW-1185">Reference proteome</keyword>
<evidence type="ECO:0000259" key="7">
    <source>
        <dbReference type="Pfam" id="PF08340"/>
    </source>
</evidence>
<accession>A0ABR5SGP5</accession>
<keyword evidence="2" id="KW-0540">Nuclease</keyword>